<protein>
    <recommendedName>
        <fullName evidence="4">Carrier domain-containing protein</fullName>
    </recommendedName>
</protein>
<dbReference type="Proteomes" id="UP000033393">
    <property type="component" value="Unassembled WGS sequence"/>
</dbReference>
<feature type="domain" description="Carrier" evidence="4">
    <location>
        <begin position="1"/>
        <end position="75"/>
    </location>
</feature>
<dbReference type="SMART" id="SM00823">
    <property type="entry name" value="PKS_PP"/>
    <property type="match status" value="2"/>
</dbReference>
<dbReference type="PROSITE" id="PS00012">
    <property type="entry name" value="PHOSPHOPANTETHEINE"/>
    <property type="match status" value="2"/>
</dbReference>
<dbReference type="OrthoDB" id="2085352at2"/>
<sequence>MSEHAQLAEIWAEVLGLGAAEIRDDVTFLSLGGDSLLVVRVAALVRQRLGARLAITQIQPVHTLAELAELVRHHGADGAAAQSPQVRVSRRPDTEAPFELLPLQQAYFVGQQGAWELSHDSAHYYIDFALSDVDDEFAAEAIEDGLRQLMIHQPVLRARISADGRQNILPADDPSVDEPPLRVHDLRDASDDEADAEVGRIRDEMGGTGPDPRHGPGFAVRLSLLPKARARVHIALNLALADGWSARVFMRDLLTLAADPNAMLPPMLIDFGDYVDAVRRLRTTPQWQRDRDWWWERLDTMPTAPALPLVADPAEVHATGMALRERVFELSEWTGVKQACFRHDVTPSAAFTTVYACALAKLTGNRRMLLNTLQANRHPLHPDVDRMIGAFSSTVLVPLELPERAEFGEVAKSVAAQLNEALSHNLVSGVEVARELARRRGTRRPIAPVVMQSAVGSMMTMLDEGLQDDYGPLGVLDERDHHNRIRTPQVMLELRAYEAAGDMVLSMASIDELFDGDVLDILFREVVDRVSGLVREEGWAQVVQLHGDAQPVHQVQEPRSTVRPGPAQGNAELEVAAVWAEILGLSEVDRSANFFELGGDSLMAIRMLRRLGRDRATTPSPGDFLRSPVLADLAALLDGSGS</sequence>
<dbReference type="GO" id="GO:0044550">
    <property type="term" value="P:secondary metabolite biosynthetic process"/>
    <property type="evidence" value="ECO:0007669"/>
    <property type="project" value="TreeGrafter"/>
</dbReference>
<evidence type="ECO:0000256" key="2">
    <source>
        <dbReference type="ARBA" id="ARBA00022450"/>
    </source>
</evidence>
<dbReference type="Pfam" id="PF00668">
    <property type="entry name" value="Condensation"/>
    <property type="match status" value="1"/>
</dbReference>
<dbReference type="AlphaFoldDB" id="A0A0F0GY90"/>
<dbReference type="PANTHER" id="PTHR45527:SF1">
    <property type="entry name" value="FATTY ACID SYNTHASE"/>
    <property type="match status" value="1"/>
</dbReference>
<dbReference type="GO" id="GO:0043041">
    <property type="term" value="P:amino acid activation for nonribosomal peptide biosynthetic process"/>
    <property type="evidence" value="ECO:0007669"/>
    <property type="project" value="TreeGrafter"/>
</dbReference>
<dbReference type="EMBL" id="JYJG01000149">
    <property type="protein sequence ID" value="KJK46967.1"/>
    <property type="molecule type" value="Genomic_DNA"/>
</dbReference>
<name>A0A0F0GY90_LENAE</name>
<dbReference type="Pfam" id="PF00550">
    <property type="entry name" value="PP-binding"/>
    <property type="match status" value="2"/>
</dbReference>
<keyword evidence="6" id="KW-1185">Reference proteome</keyword>
<dbReference type="PANTHER" id="PTHR45527">
    <property type="entry name" value="NONRIBOSOMAL PEPTIDE SYNTHETASE"/>
    <property type="match status" value="1"/>
</dbReference>
<dbReference type="PROSITE" id="PS50075">
    <property type="entry name" value="CARRIER"/>
    <property type="match status" value="2"/>
</dbReference>
<dbReference type="InterPro" id="IPR006162">
    <property type="entry name" value="Ppantetheine_attach_site"/>
</dbReference>
<dbReference type="GO" id="GO:0003824">
    <property type="term" value="F:catalytic activity"/>
    <property type="evidence" value="ECO:0007669"/>
    <property type="project" value="InterPro"/>
</dbReference>
<dbReference type="GO" id="GO:0031177">
    <property type="term" value="F:phosphopantetheine binding"/>
    <property type="evidence" value="ECO:0007669"/>
    <property type="project" value="InterPro"/>
</dbReference>
<reference evidence="5 6" key="1">
    <citation type="submission" date="2015-02" db="EMBL/GenBank/DDBJ databases">
        <authorList>
            <person name="Ju K.-S."/>
            <person name="Doroghazi J.R."/>
            <person name="Metcalf W."/>
        </authorList>
    </citation>
    <scope>NUCLEOTIDE SEQUENCE [LARGE SCALE GENOMIC DNA]</scope>
    <source>
        <strain evidence="5 6">NRRL B-16140</strain>
    </source>
</reference>
<accession>A0A0F0GY90</accession>
<dbReference type="InterPro" id="IPR023213">
    <property type="entry name" value="CAT-like_dom_sf"/>
</dbReference>
<dbReference type="SUPFAM" id="SSF52777">
    <property type="entry name" value="CoA-dependent acyltransferases"/>
    <property type="match status" value="2"/>
</dbReference>
<dbReference type="PATRIC" id="fig|68170.10.peg.5398"/>
<evidence type="ECO:0000256" key="1">
    <source>
        <dbReference type="ARBA" id="ARBA00001957"/>
    </source>
</evidence>
<gene>
    <name evidence="5" type="ORF">UK23_21645</name>
</gene>
<keyword evidence="3" id="KW-0597">Phosphoprotein</keyword>
<dbReference type="Gene3D" id="3.30.559.30">
    <property type="entry name" value="Nonribosomal peptide synthetase, condensation domain"/>
    <property type="match status" value="1"/>
</dbReference>
<dbReference type="GO" id="GO:0005737">
    <property type="term" value="C:cytoplasm"/>
    <property type="evidence" value="ECO:0007669"/>
    <property type="project" value="TreeGrafter"/>
</dbReference>
<dbReference type="InterPro" id="IPR020806">
    <property type="entry name" value="PKS_PP-bd"/>
</dbReference>
<feature type="domain" description="Carrier" evidence="4">
    <location>
        <begin position="566"/>
        <end position="641"/>
    </location>
</feature>
<keyword evidence="2" id="KW-0596">Phosphopantetheine</keyword>
<proteinExistence type="predicted"/>
<dbReference type="RefSeq" id="WP_045313406.1">
    <property type="nucleotide sequence ID" value="NZ_JYJG01000149.1"/>
</dbReference>
<comment type="caution">
    <text evidence="5">The sequence shown here is derived from an EMBL/GenBank/DDBJ whole genome shotgun (WGS) entry which is preliminary data.</text>
</comment>
<dbReference type="InterPro" id="IPR009081">
    <property type="entry name" value="PP-bd_ACP"/>
</dbReference>
<evidence type="ECO:0000313" key="6">
    <source>
        <dbReference type="Proteomes" id="UP000033393"/>
    </source>
</evidence>
<dbReference type="InterPro" id="IPR036736">
    <property type="entry name" value="ACP-like_sf"/>
</dbReference>
<dbReference type="GO" id="GO:0008610">
    <property type="term" value="P:lipid biosynthetic process"/>
    <property type="evidence" value="ECO:0007669"/>
    <property type="project" value="UniProtKB-ARBA"/>
</dbReference>
<dbReference type="InterPro" id="IPR001242">
    <property type="entry name" value="Condensation_dom"/>
</dbReference>
<dbReference type="Gene3D" id="1.10.1200.10">
    <property type="entry name" value="ACP-like"/>
    <property type="match status" value="2"/>
</dbReference>
<comment type="cofactor">
    <cofactor evidence="1">
        <name>pantetheine 4'-phosphate</name>
        <dbReference type="ChEBI" id="CHEBI:47942"/>
    </cofactor>
</comment>
<organism evidence="5 6">
    <name type="scientific">Lentzea aerocolonigenes</name>
    <name type="common">Lechevalieria aerocolonigenes</name>
    <name type="synonym">Saccharothrix aerocolonigenes</name>
    <dbReference type="NCBI Taxonomy" id="68170"/>
    <lineage>
        <taxon>Bacteria</taxon>
        <taxon>Bacillati</taxon>
        <taxon>Actinomycetota</taxon>
        <taxon>Actinomycetes</taxon>
        <taxon>Pseudonocardiales</taxon>
        <taxon>Pseudonocardiaceae</taxon>
        <taxon>Lentzea</taxon>
    </lineage>
</organism>
<evidence type="ECO:0000313" key="5">
    <source>
        <dbReference type="EMBL" id="KJK46967.1"/>
    </source>
</evidence>
<dbReference type="SUPFAM" id="SSF47336">
    <property type="entry name" value="ACP-like"/>
    <property type="match status" value="2"/>
</dbReference>
<evidence type="ECO:0000259" key="4">
    <source>
        <dbReference type="PROSITE" id="PS50075"/>
    </source>
</evidence>
<evidence type="ECO:0000256" key="3">
    <source>
        <dbReference type="ARBA" id="ARBA00022553"/>
    </source>
</evidence>
<dbReference type="Gene3D" id="3.30.559.10">
    <property type="entry name" value="Chloramphenicol acetyltransferase-like domain"/>
    <property type="match status" value="1"/>
</dbReference>